<dbReference type="SUPFAM" id="SSF53720">
    <property type="entry name" value="ALDH-like"/>
    <property type="match status" value="1"/>
</dbReference>
<keyword evidence="2" id="KW-0560">Oxidoreductase</keyword>
<protein>
    <submittedName>
        <fullName evidence="4">Unannotated protein</fullName>
    </submittedName>
</protein>
<dbReference type="FunFam" id="3.40.309.10:FF:000012">
    <property type="entry name" value="Betaine aldehyde dehydrogenase"/>
    <property type="match status" value="1"/>
</dbReference>
<dbReference type="Gene3D" id="3.40.605.10">
    <property type="entry name" value="Aldehyde Dehydrogenase, Chain A, domain 1"/>
    <property type="match status" value="1"/>
</dbReference>
<evidence type="ECO:0000256" key="1">
    <source>
        <dbReference type="ARBA" id="ARBA00009986"/>
    </source>
</evidence>
<dbReference type="GO" id="GO:0016620">
    <property type="term" value="F:oxidoreductase activity, acting on the aldehyde or oxo group of donors, NAD or NADP as acceptor"/>
    <property type="evidence" value="ECO:0007669"/>
    <property type="project" value="InterPro"/>
</dbReference>
<feature type="domain" description="Aldehyde dehydrogenase" evidence="3">
    <location>
        <begin position="21"/>
        <end position="484"/>
    </location>
</feature>
<evidence type="ECO:0000256" key="2">
    <source>
        <dbReference type="ARBA" id="ARBA00023002"/>
    </source>
</evidence>
<accession>A0A6J7FXV1</accession>
<dbReference type="InterPro" id="IPR016161">
    <property type="entry name" value="Ald_DH/histidinol_DH"/>
</dbReference>
<proteinExistence type="inferred from homology"/>
<dbReference type="EMBL" id="CAFBMK010000019">
    <property type="protein sequence ID" value="CAB4900762.1"/>
    <property type="molecule type" value="Genomic_DNA"/>
</dbReference>
<dbReference type="FunFam" id="3.40.605.10:FF:000007">
    <property type="entry name" value="NAD/NADP-dependent betaine aldehyde dehydrogenase"/>
    <property type="match status" value="1"/>
</dbReference>
<dbReference type="InterPro" id="IPR016162">
    <property type="entry name" value="Ald_DH_N"/>
</dbReference>
<sequence>MSTTSVRHHQMFIDGGHVDAAEQFEIISPSTEELVCTAAKGTVDDADRAVEAARRAFDSGSWSRKSPEERSQVMRAIADRLGEEADELCELEISANGATIRQAMGFLVGLAAPHFLYFAEQAATYPFETQIPTAAYPTASSNRIRRDPVGVCAAIVPWNFPLLLGIWKIGPALAAGNSIVVKVDEKTPRSLLRLAEIAHECGVPKGVFNVITGDGAEVGARLASHPDVDKVAFTGSTAIGREIMRLASGTVKKVSLELGGKGAAVLLDDADLDVAVDGILFGCMLYSGQICESGTRLLVPDAIHDEVVRRLVERASTIKLGDPSDFDTDLGPVVSKRQQELVLGFIEGARRDGVTVALGGGVPEGPEFEKGFWIEPTILTDVKNDMEIACEETFGPVLCVIRYSSVDEAVKIANASQYGLTAGVWSTDYERAIEVADRLRAGTIWINNWHQIDPALPFGGYRQSGVGRELGPGALDEYTEAKHVHVDLTTKLDRHIFDALLSTPPAS</sequence>
<comment type="similarity">
    <text evidence="1">Belongs to the aldehyde dehydrogenase family.</text>
</comment>
<gene>
    <name evidence="4" type="ORF">UFOPK3564_00555</name>
</gene>
<reference evidence="4" key="1">
    <citation type="submission" date="2020-05" db="EMBL/GenBank/DDBJ databases">
        <authorList>
            <person name="Chiriac C."/>
            <person name="Salcher M."/>
            <person name="Ghai R."/>
            <person name="Kavagutti S V."/>
        </authorList>
    </citation>
    <scope>NUCLEOTIDE SEQUENCE</scope>
</reference>
<dbReference type="PANTHER" id="PTHR11699">
    <property type="entry name" value="ALDEHYDE DEHYDROGENASE-RELATED"/>
    <property type="match status" value="1"/>
</dbReference>
<dbReference type="Pfam" id="PF00171">
    <property type="entry name" value="Aldedh"/>
    <property type="match status" value="1"/>
</dbReference>
<dbReference type="Gene3D" id="3.40.309.10">
    <property type="entry name" value="Aldehyde Dehydrogenase, Chain A, domain 2"/>
    <property type="match status" value="1"/>
</dbReference>
<dbReference type="InterPro" id="IPR016163">
    <property type="entry name" value="Ald_DH_C"/>
</dbReference>
<dbReference type="AlphaFoldDB" id="A0A6J7FXV1"/>
<evidence type="ECO:0000313" key="4">
    <source>
        <dbReference type="EMBL" id="CAB4900762.1"/>
    </source>
</evidence>
<organism evidence="4">
    <name type="scientific">freshwater metagenome</name>
    <dbReference type="NCBI Taxonomy" id="449393"/>
    <lineage>
        <taxon>unclassified sequences</taxon>
        <taxon>metagenomes</taxon>
        <taxon>ecological metagenomes</taxon>
    </lineage>
</organism>
<dbReference type="InterPro" id="IPR015590">
    <property type="entry name" value="Aldehyde_DH_dom"/>
</dbReference>
<name>A0A6J7FXV1_9ZZZZ</name>
<evidence type="ECO:0000259" key="3">
    <source>
        <dbReference type="Pfam" id="PF00171"/>
    </source>
</evidence>